<gene>
    <name evidence="1" type="ORF">ColLi_11604</name>
</gene>
<dbReference type="AlphaFoldDB" id="A0AA37LYL5"/>
<comment type="caution">
    <text evidence="1">The sequence shown here is derived from an EMBL/GenBank/DDBJ whole genome shotgun (WGS) entry which is preliminary data.</text>
</comment>
<dbReference type="Proteomes" id="UP001055172">
    <property type="component" value="Unassembled WGS sequence"/>
</dbReference>
<protein>
    <submittedName>
        <fullName evidence="1">Uncharacterized protein</fullName>
    </submittedName>
</protein>
<keyword evidence="2" id="KW-1185">Reference proteome</keyword>
<proteinExistence type="predicted"/>
<dbReference type="EMBL" id="BPPX01000035">
    <property type="protein sequence ID" value="GJC88766.1"/>
    <property type="molecule type" value="Genomic_DNA"/>
</dbReference>
<name>A0AA37LYL5_9PEZI</name>
<organism evidence="1 2">
    <name type="scientific">Colletotrichum liriopes</name>
    <dbReference type="NCBI Taxonomy" id="708192"/>
    <lineage>
        <taxon>Eukaryota</taxon>
        <taxon>Fungi</taxon>
        <taxon>Dikarya</taxon>
        <taxon>Ascomycota</taxon>
        <taxon>Pezizomycotina</taxon>
        <taxon>Sordariomycetes</taxon>
        <taxon>Hypocreomycetidae</taxon>
        <taxon>Glomerellales</taxon>
        <taxon>Glomerellaceae</taxon>
        <taxon>Colletotrichum</taxon>
        <taxon>Colletotrichum spaethianum species complex</taxon>
    </lineage>
</organism>
<evidence type="ECO:0000313" key="1">
    <source>
        <dbReference type="EMBL" id="GJC88766.1"/>
    </source>
</evidence>
<reference evidence="1 2" key="1">
    <citation type="submission" date="2021-07" db="EMBL/GenBank/DDBJ databases">
        <title>Genome data of Colletotrichum spaethianum.</title>
        <authorList>
            <person name="Utami Y.D."/>
            <person name="Hiruma K."/>
        </authorList>
    </citation>
    <scope>NUCLEOTIDE SEQUENCE [LARGE SCALE GENOMIC DNA]</scope>
    <source>
        <strain evidence="1 2">MAFF 242679</strain>
    </source>
</reference>
<evidence type="ECO:0000313" key="2">
    <source>
        <dbReference type="Proteomes" id="UP001055172"/>
    </source>
</evidence>
<accession>A0AA37LYL5</accession>
<sequence>MYTPKPCIMLSAADLVSRMTGSTQLNGWSVLVLYRLTAMKQPLAERRKALVSFEKPVVPNFKEPWQGLM</sequence>